<gene>
    <name evidence="2" type="ORF">CLUMA_CG010505</name>
</gene>
<sequence length="71" mass="7925">MWSETQSNKPKGNEIGDDEKLTLSRFSSCGSKTSMESVFKGRNKKRVSQFVVKLDHGEHVLGRTEQALVVA</sequence>
<name>A0A1J1I9V9_9DIPT</name>
<accession>A0A1J1I9V9</accession>
<feature type="region of interest" description="Disordered" evidence="1">
    <location>
        <begin position="1"/>
        <end position="20"/>
    </location>
</feature>
<keyword evidence="3" id="KW-1185">Reference proteome</keyword>
<dbReference type="AlphaFoldDB" id="A0A1J1I9V9"/>
<reference evidence="2 3" key="1">
    <citation type="submission" date="2015-04" db="EMBL/GenBank/DDBJ databases">
        <authorList>
            <person name="Syromyatnikov M.Y."/>
            <person name="Popov V.N."/>
        </authorList>
    </citation>
    <scope>NUCLEOTIDE SEQUENCE [LARGE SCALE GENOMIC DNA]</scope>
</reference>
<dbReference type="Proteomes" id="UP000183832">
    <property type="component" value="Unassembled WGS sequence"/>
</dbReference>
<organism evidence="2 3">
    <name type="scientific">Clunio marinus</name>
    <dbReference type="NCBI Taxonomy" id="568069"/>
    <lineage>
        <taxon>Eukaryota</taxon>
        <taxon>Metazoa</taxon>
        <taxon>Ecdysozoa</taxon>
        <taxon>Arthropoda</taxon>
        <taxon>Hexapoda</taxon>
        <taxon>Insecta</taxon>
        <taxon>Pterygota</taxon>
        <taxon>Neoptera</taxon>
        <taxon>Endopterygota</taxon>
        <taxon>Diptera</taxon>
        <taxon>Nematocera</taxon>
        <taxon>Chironomoidea</taxon>
        <taxon>Chironomidae</taxon>
        <taxon>Clunio</taxon>
    </lineage>
</organism>
<dbReference type="EMBL" id="CVRI01000046">
    <property type="protein sequence ID" value="CRK97061.1"/>
    <property type="molecule type" value="Genomic_DNA"/>
</dbReference>
<feature type="compositionally biased region" description="Polar residues" evidence="1">
    <location>
        <begin position="1"/>
        <end position="10"/>
    </location>
</feature>
<evidence type="ECO:0000256" key="1">
    <source>
        <dbReference type="SAM" id="MobiDB-lite"/>
    </source>
</evidence>
<evidence type="ECO:0000313" key="3">
    <source>
        <dbReference type="Proteomes" id="UP000183832"/>
    </source>
</evidence>
<proteinExistence type="predicted"/>
<feature type="compositionally biased region" description="Basic and acidic residues" evidence="1">
    <location>
        <begin position="11"/>
        <end position="20"/>
    </location>
</feature>
<protein>
    <submittedName>
        <fullName evidence="2">CLUMA_CG010505, isoform A</fullName>
    </submittedName>
</protein>
<evidence type="ECO:0000313" key="2">
    <source>
        <dbReference type="EMBL" id="CRK97061.1"/>
    </source>
</evidence>